<gene>
    <name evidence="2" type="ORF">MUCCIDRAFT_105678</name>
    <name evidence="1" type="ORF">MUCCIDRAFT_158895</name>
</gene>
<sequence length="153" mass="17492">MIGSVECINKVKKWKLATCLQYKQAILHLYPEHLRRYLADHPYLTALFRGLKDVSLLSYDFPGIDLQPALDFLVALGDNNQLTLLGLTRKLCFLLGTTGFLRPSDLERVDDARSIISHEPLSLKLVVVGPKERRAGRDLDEKFIEELKKLRKC</sequence>
<organism evidence="2 3">
    <name type="scientific">Mucor lusitanicus CBS 277.49</name>
    <dbReference type="NCBI Taxonomy" id="747725"/>
    <lineage>
        <taxon>Eukaryota</taxon>
        <taxon>Fungi</taxon>
        <taxon>Fungi incertae sedis</taxon>
        <taxon>Mucoromycota</taxon>
        <taxon>Mucoromycotina</taxon>
        <taxon>Mucoromycetes</taxon>
        <taxon>Mucorales</taxon>
        <taxon>Mucorineae</taxon>
        <taxon>Mucoraceae</taxon>
        <taxon>Mucor</taxon>
    </lineage>
</organism>
<protein>
    <submittedName>
        <fullName evidence="2">Uncharacterized protein</fullName>
    </submittedName>
</protein>
<dbReference type="EMBL" id="AMYB01000001">
    <property type="protein sequence ID" value="OAD08709.1"/>
    <property type="molecule type" value="Genomic_DNA"/>
</dbReference>
<dbReference type="AlphaFoldDB" id="A0A162RTT6"/>
<evidence type="ECO:0000313" key="2">
    <source>
        <dbReference type="EMBL" id="OAD08709.1"/>
    </source>
</evidence>
<dbReference type="Proteomes" id="UP000077051">
    <property type="component" value="Unassembled WGS sequence"/>
</dbReference>
<evidence type="ECO:0000313" key="3">
    <source>
        <dbReference type="Proteomes" id="UP000077051"/>
    </source>
</evidence>
<accession>A0A162RTT6</accession>
<comment type="caution">
    <text evidence="2">The sequence shown here is derived from an EMBL/GenBank/DDBJ whole genome shotgun (WGS) entry which is preliminary data.</text>
</comment>
<keyword evidence="3" id="KW-1185">Reference proteome</keyword>
<dbReference type="VEuPathDB" id="FungiDB:MUCCIDRAFT_158895"/>
<dbReference type="STRING" id="747725.A0A162RTT6"/>
<name>A0A162RTT6_MUCCL</name>
<evidence type="ECO:0000313" key="1">
    <source>
        <dbReference type="EMBL" id="OAD08706.1"/>
    </source>
</evidence>
<reference evidence="2 3" key="1">
    <citation type="submission" date="2015-06" db="EMBL/GenBank/DDBJ databases">
        <title>Expansion of signal transduction pathways in fungi by whole-genome duplication.</title>
        <authorList>
            <consortium name="DOE Joint Genome Institute"/>
            <person name="Corrochano L.M."/>
            <person name="Kuo A."/>
            <person name="Marcet-Houben M."/>
            <person name="Polaino S."/>
            <person name="Salamov A."/>
            <person name="Villalobos J.M."/>
            <person name="Alvarez M.I."/>
            <person name="Avalos J."/>
            <person name="Benito E.P."/>
            <person name="Benoit I."/>
            <person name="Burger G."/>
            <person name="Camino L.P."/>
            <person name="Canovas D."/>
            <person name="Cerda-Olmedo E."/>
            <person name="Cheng J.-F."/>
            <person name="Dominguez A."/>
            <person name="Elias M."/>
            <person name="Eslava A.P."/>
            <person name="Glaser F."/>
            <person name="Grimwood J."/>
            <person name="Gutierrez G."/>
            <person name="Heitman J."/>
            <person name="Henrissat B."/>
            <person name="Iturriaga E.A."/>
            <person name="Lang B.F."/>
            <person name="Lavin J.L."/>
            <person name="Lee S."/>
            <person name="Li W."/>
            <person name="Lindquist E."/>
            <person name="Lopez-Garcia S."/>
            <person name="Luque E.M."/>
            <person name="Marcos A.T."/>
            <person name="Martin J."/>
            <person name="Mccluskey K."/>
            <person name="Medina H.R."/>
            <person name="Miralles-Duran A."/>
            <person name="Miyazaki A."/>
            <person name="Munoz-Torres E."/>
            <person name="Oguiza J.A."/>
            <person name="Ohm R."/>
            <person name="Olmedo M."/>
            <person name="Orejas M."/>
            <person name="Ortiz-Castellanos L."/>
            <person name="Pisabarro A.G."/>
            <person name="Rodriguez-Romero J."/>
            <person name="Ruiz-Herrera J."/>
            <person name="Ruiz-Vazquez R."/>
            <person name="Sanz C."/>
            <person name="Schackwitz W."/>
            <person name="Schmutz J."/>
            <person name="Shahriari M."/>
            <person name="Shelest E."/>
            <person name="Silva-Franco F."/>
            <person name="Soanes D."/>
            <person name="Syed K."/>
            <person name="Tagua V.G."/>
            <person name="Talbot N.J."/>
            <person name="Thon M."/>
            <person name="De Vries R.P."/>
            <person name="Wiebenga A."/>
            <person name="Yadav J.S."/>
            <person name="Braun E.L."/>
            <person name="Baker S."/>
            <person name="Garre V."/>
            <person name="Horwitz B."/>
            <person name="Torres-Martinez S."/>
            <person name="Idnurm A."/>
            <person name="Herrera-Estrella A."/>
            <person name="Gabaldon T."/>
            <person name="Grigoriev I.V."/>
        </authorList>
    </citation>
    <scope>NUCLEOTIDE SEQUENCE [LARGE SCALE GENOMIC DNA]</scope>
    <source>
        <strain evidence="2 3">CBS 277.49</strain>
    </source>
</reference>
<dbReference type="OrthoDB" id="2438604at2759"/>
<dbReference type="VEuPathDB" id="FungiDB:MUCCIDRAFT_105678"/>
<proteinExistence type="predicted"/>
<dbReference type="EMBL" id="AMYB01000001">
    <property type="protein sequence ID" value="OAD08706.1"/>
    <property type="molecule type" value="Genomic_DNA"/>
</dbReference>